<keyword evidence="3" id="KW-1185">Reference proteome</keyword>
<reference evidence="2 3" key="1">
    <citation type="submission" date="2019-02" db="EMBL/GenBank/DDBJ databases">
        <title>Deep-cultivation of Planctomycetes and their phenomic and genomic characterization uncovers novel biology.</title>
        <authorList>
            <person name="Wiegand S."/>
            <person name="Jogler M."/>
            <person name="Boedeker C."/>
            <person name="Pinto D."/>
            <person name="Vollmers J."/>
            <person name="Rivas-Marin E."/>
            <person name="Kohn T."/>
            <person name="Peeters S.H."/>
            <person name="Heuer A."/>
            <person name="Rast P."/>
            <person name="Oberbeckmann S."/>
            <person name="Bunk B."/>
            <person name="Jeske O."/>
            <person name="Meyerdierks A."/>
            <person name="Storesund J.E."/>
            <person name="Kallscheuer N."/>
            <person name="Luecker S."/>
            <person name="Lage O.M."/>
            <person name="Pohl T."/>
            <person name="Merkel B.J."/>
            <person name="Hornburger P."/>
            <person name="Mueller R.-W."/>
            <person name="Bruemmer F."/>
            <person name="Labrenz M."/>
            <person name="Spormann A.M."/>
            <person name="Op den Camp H."/>
            <person name="Overmann J."/>
            <person name="Amann R."/>
            <person name="Jetten M.S.M."/>
            <person name="Mascher T."/>
            <person name="Medema M.H."/>
            <person name="Devos D.P."/>
            <person name="Kaster A.-K."/>
            <person name="Ovreas L."/>
            <person name="Rohde M."/>
            <person name="Galperin M.Y."/>
            <person name="Jogler C."/>
        </authorList>
    </citation>
    <scope>NUCLEOTIDE SEQUENCE [LARGE SCALE GENOMIC DNA]</scope>
    <source>
        <strain evidence="2 3">Pla110</strain>
    </source>
</reference>
<evidence type="ECO:0000256" key="1">
    <source>
        <dbReference type="SAM" id="SignalP"/>
    </source>
</evidence>
<protein>
    <recommendedName>
        <fullName evidence="4">DUF3352 domain-containing protein</fullName>
    </recommendedName>
</protein>
<dbReference type="Proteomes" id="UP000317178">
    <property type="component" value="Chromosome"/>
</dbReference>
<feature type="signal peptide" evidence="1">
    <location>
        <begin position="1"/>
        <end position="29"/>
    </location>
</feature>
<feature type="chain" id="PRO_5022052168" description="DUF3352 domain-containing protein" evidence="1">
    <location>
        <begin position="30"/>
        <end position="572"/>
    </location>
</feature>
<evidence type="ECO:0008006" key="4">
    <source>
        <dbReference type="Google" id="ProtNLM"/>
    </source>
</evidence>
<sequence length="572" mass="62356" precursor="true">MKYREFPSLKKALLSSVAVLLLCAQTVLAADTVTLDQRLPAETYLFVSAPNVEVMQEKYKQTRFYQLLQEEQVQEFCTQITEKINEALAEELNMTVDDLYSILSGEASFAFFKPSGAPFAAMMAIEFGESRDKVDALIAKALSASEEQGSEVVEEEYAGATLNVIAVKGANPNVPIEQDLVFCIKDTTFLVSNSTVGIKDVLDSWEGREDDSFKSSPVYTQIQTECLPESGESVFNFFIDPIALTQSIAMASGPQGMQLQMGLAMLQPLGITSLKGIGNCSDIMVGDYESISRTLFYLDSEPRGLMKVMRFPAAEQKPAEWVPADVVSFQAFNWDSMSAYDAIVTIVDSFQGPGATEQMIEGFAQQPDGPGIHVKKDLIDQLSGNIQFFTQAGKGGGIEDMQGLMLLGAEVKDEAGMTDVLTRVAESPGFPGEAREFQGTTIYEVVNPNPSTPTVAMAVAKGYFFFTTEVQLLEQVVRGVAAADSLVQSDKYLKLAEHFPAQTSIIGFSDPTDQIKPVYENFQSGQLGALIPDIDFTVLPDFEVIAKYFGTSASYMVPVGNGALAVQFQLKE</sequence>
<dbReference type="AlphaFoldDB" id="A0A518CNW2"/>
<dbReference type="KEGG" id="plon:Pla110_26510"/>
<name>A0A518CNW2_9PLAN</name>
<dbReference type="EMBL" id="CP036281">
    <property type="protein sequence ID" value="QDU80915.1"/>
    <property type="molecule type" value="Genomic_DNA"/>
</dbReference>
<organism evidence="2 3">
    <name type="scientific">Polystyrenella longa</name>
    <dbReference type="NCBI Taxonomy" id="2528007"/>
    <lineage>
        <taxon>Bacteria</taxon>
        <taxon>Pseudomonadati</taxon>
        <taxon>Planctomycetota</taxon>
        <taxon>Planctomycetia</taxon>
        <taxon>Planctomycetales</taxon>
        <taxon>Planctomycetaceae</taxon>
        <taxon>Polystyrenella</taxon>
    </lineage>
</organism>
<dbReference type="RefSeq" id="WP_144996145.1">
    <property type="nucleotide sequence ID" value="NZ_CP036281.1"/>
</dbReference>
<evidence type="ECO:0000313" key="3">
    <source>
        <dbReference type="Proteomes" id="UP000317178"/>
    </source>
</evidence>
<keyword evidence="1" id="KW-0732">Signal</keyword>
<proteinExistence type="predicted"/>
<evidence type="ECO:0000313" key="2">
    <source>
        <dbReference type="EMBL" id="QDU80915.1"/>
    </source>
</evidence>
<accession>A0A518CNW2</accession>
<gene>
    <name evidence="2" type="ORF">Pla110_26510</name>
</gene>
<dbReference type="OrthoDB" id="253793at2"/>